<accession>A0ABN9TBY8</accession>
<evidence type="ECO:0000313" key="2">
    <source>
        <dbReference type="Proteomes" id="UP001189429"/>
    </source>
</evidence>
<gene>
    <name evidence="1" type="ORF">PCOR1329_LOCUS37601</name>
</gene>
<protein>
    <submittedName>
        <fullName evidence="1">Uncharacterized protein</fullName>
    </submittedName>
</protein>
<reference evidence="1" key="1">
    <citation type="submission" date="2023-10" db="EMBL/GenBank/DDBJ databases">
        <authorList>
            <person name="Chen Y."/>
            <person name="Shah S."/>
            <person name="Dougan E. K."/>
            <person name="Thang M."/>
            <person name="Chan C."/>
        </authorList>
    </citation>
    <scope>NUCLEOTIDE SEQUENCE [LARGE SCALE GENOMIC DNA]</scope>
</reference>
<keyword evidence="2" id="KW-1185">Reference proteome</keyword>
<comment type="caution">
    <text evidence="1">The sequence shown here is derived from an EMBL/GenBank/DDBJ whole genome shotgun (WGS) entry which is preliminary data.</text>
</comment>
<organism evidence="1 2">
    <name type="scientific">Prorocentrum cordatum</name>
    <dbReference type="NCBI Taxonomy" id="2364126"/>
    <lineage>
        <taxon>Eukaryota</taxon>
        <taxon>Sar</taxon>
        <taxon>Alveolata</taxon>
        <taxon>Dinophyceae</taxon>
        <taxon>Prorocentrales</taxon>
        <taxon>Prorocentraceae</taxon>
        <taxon>Prorocentrum</taxon>
    </lineage>
</organism>
<name>A0ABN9TBY8_9DINO</name>
<dbReference type="Proteomes" id="UP001189429">
    <property type="component" value="Unassembled WGS sequence"/>
</dbReference>
<evidence type="ECO:0000313" key="1">
    <source>
        <dbReference type="EMBL" id="CAK0843168.1"/>
    </source>
</evidence>
<dbReference type="EMBL" id="CAUYUJ010014556">
    <property type="protein sequence ID" value="CAK0843168.1"/>
    <property type="molecule type" value="Genomic_DNA"/>
</dbReference>
<sequence length="166" mass="17874">MCQSKLGVLRSFAKWVQLPGTSCWQTRRRRGSGGDLPLPLKRRRRLMGSRRGRRGGALKHLRWLARSRAQLVGDGPEADAAASALAARWGAELSTALHWATSPQLQTALGHEAAQAFAAALADELARYARGGSRRGGRLALGVKVASIVVAVSYWLAKALVKHNGC</sequence>
<proteinExistence type="predicted"/>